<dbReference type="GeneTree" id="ENSGT00940000174429"/>
<evidence type="ECO:0000313" key="3">
    <source>
        <dbReference type="Proteomes" id="UP000028760"/>
    </source>
</evidence>
<protein>
    <recommendedName>
        <fullName evidence="1">Ig-like domain-containing protein</fullName>
    </recommendedName>
</protein>
<dbReference type="Proteomes" id="UP000028760">
    <property type="component" value="Unassembled WGS sequence"/>
</dbReference>
<dbReference type="InterPro" id="IPR003599">
    <property type="entry name" value="Ig_sub"/>
</dbReference>
<dbReference type="EMBL" id="AYCK01016199">
    <property type="status" value="NOT_ANNOTATED_CDS"/>
    <property type="molecule type" value="Genomic_DNA"/>
</dbReference>
<dbReference type="InterPro" id="IPR036179">
    <property type="entry name" value="Ig-like_dom_sf"/>
</dbReference>
<evidence type="ECO:0000313" key="2">
    <source>
        <dbReference type="Ensembl" id="ENSPFOP00000021427.1"/>
    </source>
</evidence>
<dbReference type="SMART" id="SM00409">
    <property type="entry name" value="IG"/>
    <property type="match status" value="1"/>
</dbReference>
<dbReference type="AlphaFoldDB" id="A0A096LQI6"/>
<reference evidence="2" key="2">
    <citation type="submission" date="2025-08" db="UniProtKB">
        <authorList>
            <consortium name="Ensembl"/>
        </authorList>
    </citation>
    <scope>IDENTIFICATION</scope>
</reference>
<keyword evidence="3" id="KW-1185">Reference proteome</keyword>
<dbReference type="InterPro" id="IPR007110">
    <property type="entry name" value="Ig-like_dom"/>
</dbReference>
<proteinExistence type="predicted"/>
<organism evidence="2 3">
    <name type="scientific">Poecilia formosa</name>
    <name type="common">Amazon molly</name>
    <name type="synonym">Limia formosa</name>
    <dbReference type="NCBI Taxonomy" id="48698"/>
    <lineage>
        <taxon>Eukaryota</taxon>
        <taxon>Metazoa</taxon>
        <taxon>Chordata</taxon>
        <taxon>Craniata</taxon>
        <taxon>Vertebrata</taxon>
        <taxon>Euteleostomi</taxon>
        <taxon>Actinopterygii</taxon>
        <taxon>Neopterygii</taxon>
        <taxon>Teleostei</taxon>
        <taxon>Neoteleostei</taxon>
        <taxon>Acanthomorphata</taxon>
        <taxon>Ovalentaria</taxon>
        <taxon>Atherinomorphae</taxon>
        <taxon>Cyprinodontiformes</taxon>
        <taxon>Poeciliidae</taxon>
        <taxon>Poeciliinae</taxon>
        <taxon>Poecilia</taxon>
    </lineage>
</organism>
<dbReference type="InterPro" id="IPR013783">
    <property type="entry name" value="Ig-like_fold"/>
</dbReference>
<sequence>LIISLKSSANLIIHSFFSHVAEYLVVRYPQRTIEPYRGSSAKLSCEANYDFIKCGVVHVVWHKVEEQEKSNELTDPDQYLTTVNETISDYNWRRREVVTEIMSVARRDDGRYQCKATCDSGVQAMGHFITIKVIMKPAESLKTFGQNNHVELNICMLISCLIVFIFLD</sequence>
<dbReference type="PROSITE" id="PS50835">
    <property type="entry name" value="IG_LIKE"/>
    <property type="match status" value="1"/>
</dbReference>
<dbReference type="Gene3D" id="2.60.40.10">
    <property type="entry name" value="Immunoglobulins"/>
    <property type="match status" value="1"/>
</dbReference>
<reference evidence="3" key="1">
    <citation type="submission" date="2013-10" db="EMBL/GenBank/DDBJ databases">
        <authorList>
            <person name="Schartl M."/>
            <person name="Warren W."/>
        </authorList>
    </citation>
    <scope>NUCLEOTIDE SEQUENCE [LARGE SCALE GENOMIC DNA]</scope>
    <source>
        <strain evidence="3">female</strain>
    </source>
</reference>
<feature type="domain" description="Ig-like" evidence="1">
    <location>
        <begin position="38"/>
        <end position="130"/>
    </location>
</feature>
<evidence type="ECO:0000259" key="1">
    <source>
        <dbReference type="PROSITE" id="PS50835"/>
    </source>
</evidence>
<dbReference type="SUPFAM" id="SSF48726">
    <property type="entry name" value="Immunoglobulin"/>
    <property type="match status" value="1"/>
</dbReference>
<reference evidence="2" key="3">
    <citation type="submission" date="2025-09" db="UniProtKB">
        <authorList>
            <consortium name="Ensembl"/>
        </authorList>
    </citation>
    <scope>IDENTIFICATION</scope>
</reference>
<name>A0A096LQI6_POEFO</name>
<dbReference type="Ensembl" id="ENSPFOT00000029862.1">
    <property type="protein sequence ID" value="ENSPFOP00000021427.1"/>
    <property type="gene ID" value="ENSPFOG00000023986.1"/>
</dbReference>
<accession>A0A096LQI6</accession>